<dbReference type="InterPro" id="IPR000209">
    <property type="entry name" value="Peptidase_S8/S53_dom"/>
</dbReference>
<keyword evidence="2 5" id="KW-0645">Protease</keyword>
<feature type="chain" id="PRO_5046424585" evidence="6">
    <location>
        <begin position="23"/>
        <end position="563"/>
    </location>
</feature>
<evidence type="ECO:0000256" key="4">
    <source>
        <dbReference type="ARBA" id="ARBA00022825"/>
    </source>
</evidence>
<dbReference type="InterPro" id="IPR034193">
    <property type="entry name" value="PCSK9_ProteinaseK-like"/>
</dbReference>
<keyword evidence="3 5" id="KW-0378">Hydrolase</keyword>
<evidence type="ECO:0000313" key="9">
    <source>
        <dbReference type="EMBL" id="MBM9575743.1"/>
    </source>
</evidence>
<dbReference type="SUPFAM" id="SSF52743">
    <property type="entry name" value="Subtilisin-like"/>
    <property type="match status" value="1"/>
</dbReference>
<comment type="similarity">
    <text evidence="1 5">Belongs to the peptidase S8 family.</text>
</comment>
<keyword evidence="6" id="KW-0732">Signal</keyword>
<dbReference type="InterPro" id="IPR050131">
    <property type="entry name" value="Peptidase_S8_subtilisin-like"/>
</dbReference>
<dbReference type="InterPro" id="IPR010259">
    <property type="entry name" value="S8pro/Inhibitor_I9"/>
</dbReference>
<dbReference type="Pfam" id="PF00082">
    <property type="entry name" value="Peptidase_S8"/>
    <property type="match status" value="1"/>
</dbReference>
<evidence type="ECO:0000256" key="2">
    <source>
        <dbReference type="ARBA" id="ARBA00022670"/>
    </source>
</evidence>
<dbReference type="PANTHER" id="PTHR43806">
    <property type="entry name" value="PEPTIDASE S8"/>
    <property type="match status" value="1"/>
</dbReference>
<feature type="active site" description="Charge relay system" evidence="5">
    <location>
        <position position="392"/>
    </location>
</feature>
<dbReference type="CDD" id="cd04077">
    <property type="entry name" value="Peptidases_S8_PCSK9_ProteinaseK_like"/>
    <property type="match status" value="1"/>
</dbReference>
<dbReference type="Proteomes" id="UP000724686">
    <property type="component" value="Unassembled WGS sequence"/>
</dbReference>
<feature type="active site" description="Charge relay system" evidence="5">
    <location>
        <position position="194"/>
    </location>
</feature>
<evidence type="ECO:0000256" key="3">
    <source>
        <dbReference type="ARBA" id="ARBA00022801"/>
    </source>
</evidence>
<feature type="active site" description="Charge relay system" evidence="5">
    <location>
        <position position="227"/>
    </location>
</feature>
<dbReference type="PROSITE" id="PS00138">
    <property type="entry name" value="SUBTILASE_SER"/>
    <property type="match status" value="1"/>
</dbReference>
<evidence type="ECO:0000259" key="7">
    <source>
        <dbReference type="Pfam" id="PF00082"/>
    </source>
</evidence>
<name>A0ABS2U6Z0_9LEPT</name>
<gene>
    <name evidence="9" type="ORF">JWG45_01120</name>
</gene>
<keyword evidence="10" id="KW-1185">Reference proteome</keyword>
<dbReference type="EMBL" id="JAFFPU010000004">
    <property type="protein sequence ID" value="MBM9575743.1"/>
    <property type="molecule type" value="Genomic_DNA"/>
</dbReference>
<dbReference type="PROSITE" id="PS51257">
    <property type="entry name" value="PROKAR_LIPOPROTEIN"/>
    <property type="match status" value="1"/>
</dbReference>
<evidence type="ECO:0000256" key="5">
    <source>
        <dbReference type="PROSITE-ProRule" id="PRU01240"/>
    </source>
</evidence>
<dbReference type="InterPro" id="IPR036852">
    <property type="entry name" value="Peptidase_S8/S53_dom_sf"/>
</dbReference>
<dbReference type="RefSeq" id="WP_205277945.1">
    <property type="nucleotide sequence ID" value="NZ_JAFFPU010000004.1"/>
</dbReference>
<dbReference type="PANTHER" id="PTHR43806:SF11">
    <property type="entry name" value="CEREVISIN-RELATED"/>
    <property type="match status" value="1"/>
</dbReference>
<evidence type="ECO:0000256" key="6">
    <source>
        <dbReference type="SAM" id="SignalP"/>
    </source>
</evidence>
<dbReference type="SUPFAM" id="SSF54897">
    <property type="entry name" value="Protease propeptides/inhibitors"/>
    <property type="match status" value="1"/>
</dbReference>
<reference evidence="9 10" key="1">
    <citation type="submission" date="2021-02" db="EMBL/GenBank/DDBJ databases">
        <title>Leptospira ainlahdjerensis sp. nov., Leptospira ainazelensis sp. nov., Leptospira abararensis sp. nov. and Leptospira chreensis sp. nov., four new species isolated from water sources in Algeria.</title>
        <authorList>
            <person name="Amara Korba A."/>
            <person name="Kainiu M."/>
            <person name="Vincent A.T."/>
            <person name="Mariet J.-F."/>
            <person name="Veyrier F.J."/>
            <person name="Goarant C."/>
            <person name="Picardeau M."/>
        </authorList>
    </citation>
    <scope>NUCLEOTIDE SEQUENCE [LARGE SCALE GENOMIC DNA]</scope>
    <source>
        <strain evidence="9 10">201903070</strain>
    </source>
</reference>
<feature type="domain" description="Peptidase S8/S53" evidence="7">
    <location>
        <begin position="203"/>
        <end position="428"/>
    </location>
</feature>
<evidence type="ECO:0000256" key="1">
    <source>
        <dbReference type="ARBA" id="ARBA00011073"/>
    </source>
</evidence>
<dbReference type="Pfam" id="PF05922">
    <property type="entry name" value="Inhibitor_I9"/>
    <property type="match status" value="1"/>
</dbReference>
<dbReference type="PROSITE" id="PS51892">
    <property type="entry name" value="SUBTILASE"/>
    <property type="match status" value="1"/>
</dbReference>
<protein>
    <submittedName>
        <fullName evidence="9">S8 family peptidase</fullName>
    </submittedName>
</protein>
<dbReference type="Gene3D" id="3.40.50.200">
    <property type="entry name" value="Peptidase S8/S53 domain"/>
    <property type="match status" value="1"/>
</dbReference>
<feature type="signal peptide" evidence="6">
    <location>
        <begin position="1"/>
        <end position="22"/>
    </location>
</feature>
<keyword evidence="4 5" id="KW-0720">Serine protease</keyword>
<dbReference type="InterPro" id="IPR023828">
    <property type="entry name" value="Peptidase_S8_Ser-AS"/>
</dbReference>
<evidence type="ECO:0000259" key="8">
    <source>
        <dbReference type="Pfam" id="PF05922"/>
    </source>
</evidence>
<accession>A0ABS2U6Z0</accession>
<proteinExistence type="inferred from homology"/>
<dbReference type="InterPro" id="IPR037045">
    <property type="entry name" value="S8pro/Inhibitor_I9_sf"/>
</dbReference>
<evidence type="ECO:0000313" key="10">
    <source>
        <dbReference type="Proteomes" id="UP000724686"/>
    </source>
</evidence>
<dbReference type="PRINTS" id="PR00723">
    <property type="entry name" value="SUBTILISIN"/>
</dbReference>
<comment type="caution">
    <text evidence="9">The sequence shown here is derived from an EMBL/GenBank/DDBJ whole genome shotgun (WGS) entry which is preliminary data.</text>
</comment>
<dbReference type="InterPro" id="IPR015500">
    <property type="entry name" value="Peptidase_S8_subtilisin-rel"/>
</dbReference>
<feature type="domain" description="Inhibitor I9" evidence="8">
    <location>
        <begin position="73"/>
        <end position="147"/>
    </location>
</feature>
<dbReference type="Gene3D" id="3.30.70.80">
    <property type="entry name" value="Peptidase S8 propeptide/proteinase inhibitor I9"/>
    <property type="match status" value="1"/>
</dbReference>
<sequence>MIKIKIFCLAVFTFGLLSCSNAENLNEQKNFVSNVLATLRVEQPDSLLRRFYSTNVENSKILGLDFADRIQGKYIVVFDEALPNNESFAKSTSIANEWKENYQIEVEHVFQHVLNGMSIQATDEQVERLAKDERVQYIEAEQTVFLHGGDNQTLISADPADWALDSIDQRTHATLNNQYHYKTNASQVHAYIVDSGIKATLLQFGGRVSGGVSFISDGRGTDDCSGHGTGVASISGANALFSGYQTVGTTLPKLHPVRIFACEGGATSSNVIKAFDWIFANHVKPAVANLSFGKMGSGTSAKKSALTKLINAGVTVVVSAGNDGLDGYGSSPYCSDYFPVNVPGVISVSSVDVDINRAPDANVGDCIHVFAPGEYVSAATMSDGTFSATGTSYAAPFVSGTAAMFLAENPQATPAQTKKRIVDTATRFVVGGVPTLHHSNRFLYSLLDAPEGLINYGTYMPLSISVINEQCRGANTVEWTRPLSGGTSFNYEVATSPYKDFNANVTIHGNYTSSSSKVSIPVSVTIGQQKYIRVRARQQVMPYATWSHPIYSETPATYFNGCL</sequence>
<organism evidence="9 10">
    <name type="scientific">Leptospira ainlahdjerensis</name>
    <dbReference type="NCBI Taxonomy" id="2810033"/>
    <lineage>
        <taxon>Bacteria</taxon>
        <taxon>Pseudomonadati</taxon>
        <taxon>Spirochaetota</taxon>
        <taxon>Spirochaetia</taxon>
        <taxon>Leptospirales</taxon>
        <taxon>Leptospiraceae</taxon>
        <taxon>Leptospira</taxon>
    </lineage>
</organism>